<comment type="caution">
    <text evidence="1">The sequence shown here is derived from an EMBL/GenBank/DDBJ whole genome shotgun (WGS) entry which is preliminary data.</text>
</comment>
<dbReference type="RefSeq" id="WP_136694442.1">
    <property type="nucleotide sequence ID" value="NZ_SSHH01000004.1"/>
</dbReference>
<dbReference type="AlphaFoldDB" id="A0A4T3EYE0"/>
<proteinExistence type="predicted"/>
<gene>
    <name evidence="1" type="ORF">E5222_14095</name>
</gene>
<dbReference type="Proteomes" id="UP000309389">
    <property type="component" value="Unassembled WGS sequence"/>
</dbReference>
<keyword evidence="2" id="KW-1185">Reference proteome</keyword>
<name>A0A4T3EYE0_9SPHN</name>
<evidence type="ECO:0000313" key="2">
    <source>
        <dbReference type="Proteomes" id="UP000309389"/>
    </source>
</evidence>
<reference evidence="1 2" key="1">
    <citation type="submission" date="2019-04" db="EMBL/GenBank/DDBJ databases">
        <title>Altererythrobacter aquimixticola sp. nov., isolated from sediment of junction between the ocean and a freshwater spring.</title>
        <authorList>
            <person name="Yoon J.-H."/>
        </authorList>
    </citation>
    <scope>NUCLEOTIDE SEQUENCE [LARGE SCALE GENOMIC DNA]</scope>
    <source>
        <strain evidence="1 2">SSKS-13</strain>
    </source>
</reference>
<protein>
    <submittedName>
        <fullName evidence="1">Uncharacterized protein</fullName>
    </submittedName>
</protein>
<accession>A0A4T3EYE0</accession>
<evidence type="ECO:0000313" key="1">
    <source>
        <dbReference type="EMBL" id="TIX48869.1"/>
    </source>
</evidence>
<dbReference type="EMBL" id="SSHH01000004">
    <property type="protein sequence ID" value="TIX48869.1"/>
    <property type="molecule type" value="Genomic_DNA"/>
</dbReference>
<dbReference type="OrthoDB" id="8447058at2"/>
<organism evidence="1 2">
    <name type="scientific">Alteraurantiacibacter aquimixticola</name>
    <dbReference type="NCBI Taxonomy" id="2489173"/>
    <lineage>
        <taxon>Bacteria</taxon>
        <taxon>Pseudomonadati</taxon>
        <taxon>Pseudomonadota</taxon>
        <taxon>Alphaproteobacteria</taxon>
        <taxon>Sphingomonadales</taxon>
        <taxon>Erythrobacteraceae</taxon>
        <taxon>Alteraurantiacibacter</taxon>
    </lineage>
</organism>
<sequence length="116" mass="12784">MTDASPDRTALTVRYGDVALAPEKLWQMINPLFFTGNSISLFNIDLGHSGDEELEREILEQVGSYGRQLGHLGDVVEVLMNMVDESGLSPDDRDKFAVLRGEFAQIRQLKDGSGGD</sequence>